<comment type="subunit">
    <text evidence="7">Part of the 50S ribosomal subunit.</text>
</comment>
<dbReference type="InterPro" id="IPR002150">
    <property type="entry name" value="Ribosomal_bL31"/>
</dbReference>
<comment type="similarity">
    <text evidence="1 7">Belongs to the bacterial ribosomal protein bL31 family. Type A subfamily.</text>
</comment>
<dbReference type="NCBIfam" id="TIGR00105">
    <property type="entry name" value="L31"/>
    <property type="match status" value="1"/>
</dbReference>
<keyword evidence="2 7" id="KW-0699">rRNA-binding</keyword>
<dbReference type="PROSITE" id="PS01143">
    <property type="entry name" value="RIBOSOMAL_L31"/>
    <property type="match status" value="1"/>
</dbReference>
<dbReference type="GO" id="GO:0019843">
    <property type="term" value="F:rRNA binding"/>
    <property type="evidence" value="ECO:0007669"/>
    <property type="project" value="UniProtKB-KW"/>
</dbReference>
<dbReference type="InterPro" id="IPR042105">
    <property type="entry name" value="Ribosomal_bL31_sf"/>
</dbReference>
<dbReference type="Pfam" id="PF01197">
    <property type="entry name" value="Ribosomal_L31"/>
    <property type="match status" value="1"/>
</dbReference>
<evidence type="ECO:0000256" key="6">
    <source>
        <dbReference type="ARBA" id="ARBA00035687"/>
    </source>
</evidence>
<evidence type="ECO:0000313" key="8">
    <source>
        <dbReference type="EMBL" id="KKR70611.1"/>
    </source>
</evidence>
<dbReference type="GO" id="GO:1990904">
    <property type="term" value="C:ribonucleoprotein complex"/>
    <property type="evidence" value="ECO:0007669"/>
    <property type="project" value="UniProtKB-KW"/>
</dbReference>
<dbReference type="GO" id="GO:0003735">
    <property type="term" value="F:structural constituent of ribosome"/>
    <property type="evidence" value="ECO:0007669"/>
    <property type="project" value="InterPro"/>
</dbReference>
<feature type="binding site" evidence="7">
    <location>
        <position position="37"/>
    </location>
    <ligand>
        <name>Zn(2+)</name>
        <dbReference type="ChEBI" id="CHEBI:29105"/>
    </ligand>
</feature>
<dbReference type="PATRIC" id="fig|1618744.3.peg.213"/>
<dbReference type="GO" id="GO:0006412">
    <property type="term" value="P:translation"/>
    <property type="evidence" value="ECO:0007669"/>
    <property type="project" value="UniProtKB-UniRule"/>
</dbReference>
<dbReference type="PANTHER" id="PTHR33280">
    <property type="entry name" value="50S RIBOSOMAL PROTEIN L31, CHLOROPLASTIC"/>
    <property type="match status" value="1"/>
</dbReference>
<evidence type="ECO:0000256" key="1">
    <source>
        <dbReference type="ARBA" id="ARBA00009296"/>
    </source>
</evidence>
<keyword evidence="4 7" id="KW-0689">Ribosomal protein</keyword>
<protein>
    <recommendedName>
        <fullName evidence="6 7">Large ribosomal subunit protein bL31</fullName>
    </recommendedName>
</protein>
<dbReference type="InterPro" id="IPR034704">
    <property type="entry name" value="Ribosomal_bL28/bL31-like_sf"/>
</dbReference>
<evidence type="ECO:0000256" key="7">
    <source>
        <dbReference type="HAMAP-Rule" id="MF_00501"/>
    </source>
</evidence>
<evidence type="ECO:0000313" key="9">
    <source>
        <dbReference type="Proteomes" id="UP000034452"/>
    </source>
</evidence>
<keyword evidence="7" id="KW-0479">Metal-binding</keyword>
<feature type="binding site" evidence="7">
    <location>
        <position position="17"/>
    </location>
    <ligand>
        <name>Zn(2+)</name>
        <dbReference type="ChEBI" id="CHEBI:29105"/>
    </ligand>
</feature>
<dbReference type="SUPFAM" id="SSF143800">
    <property type="entry name" value="L28p-like"/>
    <property type="match status" value="1"/>
</dbReference>
<name>A0A0G0T7A2_9BACT</name>
<dbReference type="GO" id="GO:0005840">
    <property type="term" value="C:ribosome"/>
    <property type="evidence" value="ECO:0007669"/>
    <property type="project" value="UniProtKB-KW"/>
</dbReference>
<keyword evidence="7" id="KW-0862">Zinc</keyword>
<evidence type="ECO:0000256" key="5">
    <source>
        <dbReference type="ARBA" id="ARBA00023274"/>
    </source>
</evidence>
<gene>
    <name evidence="7" type="primary">rpmE</name>
    <name evidence="8" type="ORF">UU13_C0003G0055</name>
</gene>
<proteinExistence type="inferred from homology"/>
<keyword evidence="5 7" id="KW-0687">Ribonucleoprotein</keyword>
<comment type="cofactor">
    <cofactor evidence="7">
        <name>Zn(2+)</name>
        <dbReference type="ChEBI" id="CHEBI:29105"/>
    </cofactor>
    <text evidence="7">Binds 1 zinc ion per subunit.</text>
</comment>
<dbReference type="EMBL" id="LBZL01000003">
    <property type="protein sequence ID" value="KKR70611.1"/>
    <property type="molecule type" value="Genomic_DNA"/>
</dbReference>
<dbReference type="InterPro" id="IPR027491">
    <property type="entry name" value="Ribosomal_bL31_A"/>
</dbReference>
<evidence type="ECO:0000256" key="4">
    <source>
        <dbReference type="ARBA" id="ARBA00022980"/>
    </source>
</evidence>
<dbReference type="NCBIfam" id="NF000612">
    <property type="entry name" value="PRK00019.1"/>
    <property type="match status" value="1"/>
</dbReference>
<dbReference type="AlphaFoldDB" id="A0A0G0T7A2"/>
<dbReference type="GO" id="GO:0046872">
    <property type="term" value="F:metal ion binding"/>
    <property type="evidence" value="ECO:0007669"/>
    <property type="project" value="UniProtKB-KW"/>
</dbReference>
<dbReference type="HAMAP" id="MF_00501">
    <property type="entry name" value="Ribosomal_bL31_1"/>
    <property type="match status" value="1"/>
</dbReference>
<accession>A0A0G0T7A2</accession>
<dbReference type="PANTHER" id="PTHR33280:SF1">
    <property type="entry name" value="LARGE RIBOSOMAL SUBUNIT PROTEIN BL31C"/>
    <property type="match status" value="1"/>
</dbReference>
<dbReference type="Gene3D" id="4.10.830.30">
    <property type="entry name" value="Ribosomal protein L31"/>
    <property type="match status" value="1"/>
</dbReference>
<evidence type="ECO:0000256" key="2">
    <source>
        <dbReference type="ARBA" id="ARBA00022730"/>
    </source>
</evidence>
<organism evidence="8 9">
    <name type="scientific">Candidatus Nomurabacteria bacterium GW2011_GWB1_40_7</name>
    <dbReference type="NCBI Taxonomy" id="1618744"/>
    <lineage>
        <taxon>Bacteria</taxon>
        <taxon>Candidatus Nomuraibacteriota</taxon>
    </lineage>
</organism>
<reference evidence="8 9" key="1">
    <citation type="journal article" date="2015" name="Nature">
        <title>rRNA introns, odd ribosomes, and small enigmatic genomes across a large radiation of phyla.</title>
        <authorList>
            <person name="Brown C.T."/>
            <person name="Hug L.A."/>
            <person name="Thomas B.C."/>
            <person name="Sharon I."/>
            <person name="Castelle C.J."/>
            <person name="Singh A."/>
            <person name="Wilkins M.J."/>
            <person name="Williams K.H."/>
            <person name="Banfield J.F."/>
        </authorList>
    </citation>
    <scope>NUCLEOTIDE SEQUENCE [LARGE SCALE GENOMIC DNA]</scope>
</reference>
<comment type="caution">
    <text evidence="8">The sequence shown here is derived from an EMBL/GenBank/DDBJ whole genome shotgun (WGS) entry which is preliminary data.</text>
</comment>
<dbReference type="PRINTS" id="PR01249">
    <property type="entry name" value="RIBOSOMALL31"/>
</dbReference>
<dbReference type="Proteomes" id="UP000034452">
    <property type="component" value="Unassembled WGS sequence"/>
</dbReference>
<sequence>MQKNIHPKFDLRTKAACACGAVFEVGSTMTEIKIEICSQCHPFYTGNEKIMDTAGRVERFKKRHAATAKIKAKK</sequence>
<feature type="binding site" evidence="7">
    <location>
        <position position="40"/>
    </location>
    <ligand>
        <name>Zn(2+)</name>
        <dbReference type="ChEBI" id="CHEBI:29105"/>
    </ligand>
</feature>
<comment type="function">
    <text evidence="7">Binds the 23S rRNA.</text>
</comment>
<evidence type="ECO:0000256" key="3">
    <source>
        <dbReference type="ARBA" id="ARBA00022884"/>
    </source>
</evidence>
<keyword evidence="3 7" id="KW-0694">RNA-binding</keyword>
<feature type="binding site" evidence="7">
    <location>
        <position position="19"/>
    </location>
    <ligand>
        <name>Zn(2+)</name>
        <dbReference type="ChEBI" id="CHEBI:29105"/>
    </ligand>
</feature>